<dbReference type="Gene3D" id="3.20.20.10">
    <property type="entry name" value="Alanine racemase"/>
    <property type="match status" value="1"/>
</dbReference>
<feature type="domain" description="Alanine racemase N-terminal" evidence="1">
    <location>
        <begin position="25"/>
        <end position="247"/>
    </location>
</feature>
<evidence type="ECO:0000313" key="2">
    <source>
        <dbReference type="EMBL" id="OBP76769.1"/>
    </source>
</evidence>
<reference evidence="3" key="1">
    <citation type="submission" date="2016-06" db="EMBL/GenBank/DDBJ databases">
        <title>NZP2037 Pacbio-Illumina hybrid assembly.</title>
        <authorList>
            <person name="Ramsay J.P."/>
        </authorList>
    </citation>
    <scope>NUCLEOTIDE SEQUENCE [LARGE SCALE GENOMIC DNA]</scope>
    <source>
        <strain evidence="3">R7ANS::ICEMlSym2042</strain>
    </source>
</reference>
<dbReference type="Proteomes" id="UP000093748">
    <property type="component" value="Unassembled WGS sequence"/>
</dbReference>
<dbReference type="InterPro" id="IPR029066">
    <property type="entry name" value="PLP-binding_barrel"/>
</dbReference>
<name>A0A1A5J726_RHILI</name>
<proteinExistence type="predicted"/>
<dbReference type="GO" id="GO:0036088">
    <property type="term" value="P:D-serine catabolic process"/>
    <property type="evidence" value="ECO:0007669"/>
    <property type="project" value="TreeGrafter"/>
</dbReference>
<accession>A0A1A5J726</accession>
<evidence type="ECO:0000259" key="1">
    <source>
        <dbReference type="Pfam" id="PF01168"/>
    </source>
</evidence>
<dbReference type="CDD" id="cd06814">
    <property type="entry name" value="PLPDE_III_DSD_D-TA_like_3"/>
    <property type="match status" value="1"/>
</dbReference>
<dbReference type="InterPro" id="IPR051466">
    <property type="entry name" value="D-amino_acid_metab_enzyme"/>
</dbReference>
<comment type="caution">
    <text evidence="2">The sequence shown here is derived from an EMBL/GenBank/DDBJ whole genome shotgun (WGS) entry which is preliminary data.</text>
</comment>
<evidence type="ECO:0000313" key="3">
    <source>
        <dbReference type="Proteomes" id="UP000093748"/>
    </source>
</evidence>
<gene>
    <name evidence="2" type="ORF">BAE39_11815</name>
</gene>
<protein>
    <submittedName>
        <fullName evidence="2">Alanine racemase</fullName>
    </submittedName>
</protein>
<dbReference type="SUPFAM" id="SSF51419">
    <property type="entry name" value="PLP-binding barrel"/>
    <property type="match status" value="1"/>
</dbReference>
<dbReference type="AlphaFoldDB" id="A0A1A5J726"/>
<dbReference type="RefSeq" id="WP_032929756.1">
    <property type="nucleotide sequence ID" value="NZ_LZTH01000045.1"/>
</dbReference>
<dbReference type="PANTHER" id="PTHR28004:SF2">
    <property type="entry name" value="D-SERINE DEHYDRATASE"/>
    <property type="match status" value="1"/>
</dbReference>
<dbReference type="GO" id="GO:0008721">
    <property type="term" value="F:D-serine ammonia-lyase activity"/>
    <property type="evidence" value="ECO:0007669"/>
    <property type="project" value="TreeGrafter"/>
</dbReference>
<dbReference type="InterPro" id="IPR001608">
    <property type="entry name" value="Ala_racemase_N"/>
</dbReference>
<dbReference type="OrthoDB" id="339576at2"/>
<sequence length="381" mass="40588">MSAYFAALSEALKTAGIFQPGLLLDLDRLDGNIALVKARLDPGLSVRLVDKSLACLPLLSHIGKKLGTDRFMTFHPPISAVVLKAFPDADLLYGKPMPVGAARAALVKGDADWSRVCWLIDTLERLAEYGALADEIGTELRIAFEIDVGLHRGGFASPETLSKALSALPAHKRLRCEGVMAYEAHAPHIPGLFGGPAKALAQASDRAAAFVACLGADQRRILNIGGSKTALLHHGGIANEVSMGSAFVLPSDFDTAGLDGFQPAAFIAAPILKVVAPMLPGPPAVTRLLQALGRFPRKGCYLYGGKWMAEPVFPEGMRTNDLLGLSSNQQFMGLPADSVARPGDYAFLRPTQSEAVLQQFGPIVVFSGGRIIDRWPVLPMM</sequence>
<organism evidence="2 3">
    <name type="scientific">Rhizobium loti</name>
    <name type="common">Mesorhizobium loti</name>
    <dbReference type="NCBI Taxonomy" id="381"/>
    <lineage>
        <taxon>Bacteria</taxon>
        <taxon>Pseudomonadati</taxon>
        <taxon>Pseudomonadota</taxon>
        <taxon>Alphaproteobacteria</taxon>
        <taxon>Hyphomicrobiales</taxon>
        <taxon>Phyllobacteriaceae</taxon>
        <taxon>Mesorhizobium</taxon>
    </lineage>
</organism>
<dbReference type="PANTHER" id="PTHR28004">
    <property type="entry name" value="ZGC:162816-RELATED"/>
    <property type="match status" value="1"/>
</dbReference>
<dbReference type="GeneID" id="66684723"/>
<dbReference type="Pfam" id="PF01168">
    <property type="entry name" value="Ala_racemase_N"/>
    <property type="match status" value="1"/>
</dbReference>
<dbReference type="EMBL" id="LZTJ01000012">
    <property type="protein sequence ID" value="OBP76769.1"/>
    <property type="molecule type" value="Genomic_DNA"/>
</dbReference>